<keyword evidence="1" id="KW-0812">Transmembrane</keyword>
<reference evidence="2" key="1">
    <citation type="submission" date="2020-07" db="EMBL/GenBank/DDBJ databases">
        <authorList>
            <person name="Pettersson B.M.F."/>
            <person name="Behra P.R.K."/>
            <person name="Ramesh M."/>
            <person name="Das S."/>
            <person name="Dasgupta S."/>
            <person name="Kirsebom L.A."/>
        </authorList>
    </citation>
    <scope>NUCLEOTIDE SEQUENCE</scope>
    <source>
        <strain evidence="2">DSM 45406</strain>
    </source>
</reference>
<keyword evidence="1" id="KW-1133">Transmembrane helix</keyword>
<name>A0A9X3BHV0_9MYCO</name>
<evidence type="ECO:0000313" key="2">
    <source>
        <dbReference type="EMBL" id="MCV7071634.1"/>
    </source>
</evidence>
<evidence type="ECO:0000313" key="3">
    <source>
        <dbReference type="EMBL" id="ULP36401.1"/>
    </source>
</evidence>
<dbReference type="RefSeq" id="WP_043413198.1">
    <property type="nucleotide sequence ID" value="NZ_CP092427.2"/>
</dbReference>
<reference evidence="2" key="2">
    <citation type="journal article" date="2022" name="BMC Genomics">
        <title>Comparative genome analysis of mycobacteria focusing on tRNA and non-coding RNA.</title>
        <authorList>
            <person name="Behra P.R.K."/>
            <person name="Pettersson B.M.F."/>
            <person name="Ramesh M."/>
            <person name="Das S."/>
            <person name="Dasgupta S."/>
            <person name="Kirsebom L.A."/>
        </authorList>
    </citation>
    <scope>NUCLEOTIDE SEQUENCE</scope>
    <source>
        <strain evidence="2">DSM 45406</strain>
    </source>
</reference>
<proteinExistence type="predicted"/>
<protein>
    <submittedName>
        <fullName evidence="2">DUF1772 domain-containing protein</fullName>
    </submittedName>
</protein>
<evidence type="ECO:0000256" key="1">
    <source>
        <dbReference type="SAM" id="Phobius"/>
    </source>
</evidence>
<sequence length="155" mass="15703">MSPLTVLASASAVASAAAGGMMFVFSSFVMKGLDRAGPFVAIDAMRGINAEAKTSAVFLVAYFGAALLALVVGVLAALHWRATGSAWLVAGAVLGVAGAIVTVVANVPLNEGLDTADVSPAVWQTYLGGWVAWNHIRSATSLAAAVLTMIGVTQR</sequence>
<keyword evidence="1" id="KW-0472">Membrane</keyword>
<organism evidence="2 5">
    <name type="scientific">Mycolicibacterium rufum</name>
    <dbReference type="NCBI Taxonomy" id="318424"/>
    <lineage>
        <taxon>Bacteria</taxon>
        <taxon>Bacillati</taxon>
        <taxon>Actinomycetota</taxon>
        <taxon>Actinomycetes</taxon>
        <taxon>Mycobacteriales</taxon>
        <taxon>Mycobacteriaceae</taxon>
        <taxon>Mycolicibacterium</taxon>
    </lineage>
</organism>
<evidence type="ECO:0000313" key="5">
    <source>
        <dbReference type="Proteomes" id="UP001140272"/>
    </source>
</evidence>
<accession>A0A9X3BHV0</accession>
<dbReference type="Proteomes" id="UP001055159">
    <property type="component" value="Chromosome"/>
</dbReference>
<feature type="transmembrane region" description="Helical" evidence="1">
    <location>
        <begin position="56"/>
        <end position="78"/>
    </location>
</feature>
<reference evidence="3" key="3">
    <citation type="submission" date="2022-08" db="EMBL/GenBank/DDBJ databases">
        <title>Whole genome sequencing of non-tuberculosis mycobacteria type-strains.</title>
        <authorList>
            <person name="Igarashi Y."/>
            <person name="Osugi A."/>
            <person name="Mitarai S."/>
        </authorList>
    </citation>
    <scope>NUCLEOTIDE SEQUENCE</scope>
    <source>
        <strain evidence="3">JCM 16372</strain>
    </source>
</reference>
<dbReference type="Pfam" id="PF08592">
    <property type="entry name" value="Anthrone_oxy"/>
    <property type="match status" value="1"/>
</dbReference>
<gene>
    <name evidence="2" type="ORF">H7H73_15745</name>
    <name evidence="3" type="ORF">MJO55_24900</name>
</gene>
<dbReference type="AlphaFoldDB" id="A0A9X3BHV0"/>
<feature type="transmembrane region" description="Helical" evidence="1">
    <location>
        <begin position="127"/>
        <end position="152"/>
    </location>
</feature>
<dbReference type="Proteomes" id="UP001140272">
    <property type="component" value="Unassembled WGS sequence"/>
</dbReference>
<keyword evidence="4" id="KW-1185">Reference proteome</keyword>
<dbReference type="InterPro" id="IPR013901">
    <property type="entry name" value="Anthrone_oxy"/>
</dbReference>
<dbReference type="EMBL" id="JACKRN010000559">
    <property type="protein sequence ID" value="MCV7071634.1"/>
    <property type="molecule type" value="Genomic_DNA"/>
</dbReference>
<dbReference type="EMBL" id="CP092427">
    <property type="protein sequence ID" value="ULP36401.1"/>
    <property type="molecule type" value="Genomic_DNA"/>
</dbReference>
<evidence type="ECO:0000313" key="4">
    <source>
        <dbReference type="Proteomes" id="UP001055159"/>
    </source>
</evidence>
<feature type="transmembrane region" description="Helical" evidence="1">
    <location>
        <begin position="85"/>
        <end position="107"/>
    </location>
</feature>